<dbReference type="Gene3D" id="3.30.70.330">
    <property type="match status" value="2"/>
</dbReference>
<evidence type="ECO:0000256" key="7">
    <source>
        <dbReference type="SAM" id="MobiDB-lite"/>
    </source>
</evidence>
<proteinExistence type="inferred from homology"/>
<reference evidence="10" key="1">
    <citation type="submission" date="2016-05" db="EMBL/GenBank/DDBJ databases">
        <title>Comparative genomics of biotechnologically important yeasts.</title>
        <authorList>
            <consortium name="DOE Joint Genome Institute"/>
            <person name="Riley R."/>
            <person name="Haridas S."/>
            <person name="Wolfe K.H."/>
            <person name="Lopes M.R."/>
            <person name="Hittinger C.T."/>
            <person name="Goker M."/>
            <person name="Salamov A."/>
            <person name="Wisecaver J."/>
            <person name="Long T.M."/>
            <person name="Aerts A.L."/>
            <person name="Barry K."/>
            <person name="Choi C."/>
            <person name="Clum A."/>
            <person name="Coughlan A.Y."/>
            <person name="Deshpande S."/>
            <person name="Douglass A.P."/>
            <person name="Hanson S.J."/>
            <person name="Klenk H.-P."/>
            <person name="Labutti K."/>
            <person name="Lapidus A."/>
            <person name="Lindquist E."/>
            <person name="Lipzen A."/>
            <person name="Meier-Kolthoff J.P."/>
            <person name="Ohm R.A."/>
            <person name="Otillar R.P."/>
            <person name="Pangilinan J."/>
            <person name="Peng Y."/>
            <person name="Rokas A."/>
            <person name="Rosa C.A."/>
            <person name="Scheuner C."/>
            <person name="Sibirny A.A."/>
            <person name="Slot J.C."/>
            <person name="Stielow J.B."/>
            <person name="Sun H."/>
            <person name="Kurtzman C.P."/>
            <person name="Blackwell M."/>
            <person name="Grigoriev I.V."/>
            <person name="Jeffries T.W."/>
        </authorList>
    </citation>
    <scope>NUCLEOTIDE SEQUENCE [LARGE SCALE GENOMIC DNA]</scope>
    <source>
        <strain evidence="10">NRRL Y-12698</strain>
    </source>
</reference>
<evidence type="ECO:0000313" key="10">
    <source>
        <dbReference type="Proteomes" id="UP000094336"/>
    </source>
</evidence>
<dbReference type="Pfam" id="PF00076">
    <property type="entry name" value="RRM_1"/>
    <property type="match status" value="2"/>
</dbReference>
<dbReference type="InterPro" id="IPR052084">
    <property type="entry name" value="SF3B4_spliceosome_assoc"/>
</dbReference>
<keyword evidence="4 6" id="KW-0694">RNA-binding</keyword>
<evidence type="ECO:0000256" key="4">
    <source>
        <dbReference type="ARBA" id="ARBA00022884"/>
    </source>
</evidence>
<gene>
    <name evidence="9" type="ORF">BABINDRAFT_163784</name>
</gene>
<keyword evidence="3" id="KW-0677">Repeat</keyword>
<dbReference type="GeneID" id="30147952"/>
<dbReference type="InterPro" id="IPR012677">
    <property type="entry name" value="Nucleotide-bd_a/b_plait_sf"/>
</dbReference>
<dbReference type="GO" id="GO:0003723">
    <property type="term" value="F:RNA binding"/>
    <property type="evidence" value="ECO:0007669"/>
    <property type="project" value="UniProtKB-UniRule"/>
</dbReference>
<evidence type="ECO:0000259" key="8">
    <source>
        <dbReference type="PROSITE" id="PS50102"/>
    </source>
</evidence>
<keyword evidence="10" id="KW-1185">Reference proteome</keyword>
<dbReference type="SMART" id="SM00360">
    <property type="entry name" value="RRM"/>
    <property type="match status" value="2"/>
</dbReference>
<dbReference type="GO" id="GO:0071011">
    <property type="term" value="C:precatalytic spliceosome"/>
    <property type="evidence" value="ECO:0007669"/>
    <property type="project" value="TreeGrafter"/>
</dbReference>
<dbReference type="InterPro" id="IPR000504">
    <property type="entry name" value="RRM_dom"/>
</dbReference>
<dbReference type="PANTHER" id="PTHR48030:SF3">
    <property type="entry name" value="SPLICING FACTOR 3B SUBUNIT 4"/>
    <property type="match status" value="1"/>
</dbReference>
<dbReference type="PROSITE" id="PS50102">
    <property type="entry name" value="RRM"/>
    <property type="match status" value="2"/>
</dbReference>
<evidence type="ECO:0000256" key="3">
    <source>
        <dbReference type="ARBA" id="ARBA00022737"/>
    </source>
</evidence>
<dbReference type="Proteomes" id="UP000094336">
    <property type="component" value="Unassembled WGS sequence"/>
</dbReference>
<evidence type="ECO:0000256" key="2">
    <source>
        <dbReference type="ARBA" id="ARBA00008363"/>
    </source>
</evidence>
<feature type="domain" description="RRM" evidence="8">
    <location>
        <begin position="102"/>
        <end position="181"/>
    </location>
</feature>
<dbReference type="PANTHER" id="PTHR48030">
    <property type="entry name" value="SPLICING FACTOR 3B SUBUNIT 4"/>
    <property type="match status" value="1"/>
</dbReference>
<dbReference type="SUPFAM" id="SSF54928">
    <property type="entry name" value="RNA-binding domain, RBD"/>
    <property type="match status" value="1"/>
</dbReference>
<sequence>MFKQSFESEKNQEATIYIGNLDPEVTENLLYELFVQFSPVRSVSLPKDKILKTHQGFGFVELVSATSVDYVIRVLGGIQLFGKVVKVKRSNVDKTKTMDVGANLFLNNLDSLIDERFLYDTFHKFGEFAKPPHVVTDPVTGTSKGYGFISLTEFEAADKVIEMMNNQFLMNKPITVEYSLKSNGKDRHGDEVERLMAASAKKHNYDFNNGSIFRMPQQRATENPEASDVGRGIGVPRGARRGYRDA</sequence>
<protein>
    <recommendedName>
        <fullName evidence="8">RRM domain-containing protein</fullName>
    </recommendedName>
</protein>
<dbReference type="GO" id="GO:0048026">
    <property type="term" value="P:positive regulation of mRNA splicing, via spliceosome"/>
    <property type="evidence" value="ECO:0007669"/>
    <property type="project" value="TreeGrafter"/>
</dbReference>
<dbReference type="InterPro" id="IPR035979">
    <property type="entry name" value="RBD_domain_sf"/>
</dbReference>
<dbReference type="AlphaFoldDB" id="A0A1E3QH87"/>
<evidence type="ECO:0000256" key="5">
    <source>
        <dbReference type="ARBA" id="ARBA00023242"/>
    </source>
</evidence>
<keyword evidence="5" id="KW-0539">Nucleus</keyword>
<organism evidence="9 10">
    <name type="scientific">Babjeviella inositovora NRRL Y-12698</name>
    <dbReference type="NCBI Taxonomy" id="984486"/>
    <lineage>
        <taxon>Eukaryota</taxon>
        <taxon>Fungi</taxon>
        <taxon>Dikarya</taxon>
        <taxon>Ascomycota</taxon>
        <taxon>Saccharomycotina</taxon>
        <taxon>Pichiomycetes</taxon>
        <taxon>Serinales incertae sedis</taxon>
        <taxon>Babjeviella</taxon>
    </lineage>
</organism>
<evidence type="ECO:0000313" key="9">
    <source>
        <dbReference type="EMBL" id="ODQ77051.1"/>
    </source>
</evidence>
<evidence type="ECO:0000256" key="1">
    <source>
        <dbReference type="ARBA" id="ARBA00004123"/>
    </source>
</evidence>
<comment type="subcellular location">
    <subcellularLocation>
        <location evidence="1">Nucleus</location>
    </subcellularLocation>
</comment>
<name>A0A1E3QH87_9ASCO</name>
<accession>A0A1E3QH87</accession>
<dbReference type="GO" id="GO:0005730">
    <property type="term" value="C:nucleolus"/>
    <property type="evidence" value="ECO:0007669"/>
    <property type="project" value="TreeGrafter"/>
</dbReference>
<evidence type="ECO:0000256" key="6">
    <source>
        <dbReference type="PROSITE-ProRule" id="PRU00176"/>
    </source>
</evidence>
<dbReference type="FunFam" id="3.30.70.330:FF:000505">
    <property type="entry name" value="Splicing factor 3B subunit 4"/>
    <property type="match status" value="1"/>
</dbReference>
<dbReference type="GO" id="GO:0005686">
    <property type="term" value="C:U2 snRNP"/>
    <property type="evidence" value="ECO:0007669"/>
    <property type="project" value="TreeGrafter"/>
</dbReference>
<dbReference type="EMBL" id="KV454443">
    <property type="protein sequence ID" value="ODQ77051.1"/>
    <property type="molecule type" value="Genomic_DNA"/>
</dbReference>
<comment type="similarity">
    <text evidence="2">Belongs to the SF3B4 family.</text>
</comment>
<dbReference type="RefSeq" id="XP_018982379.1">
    <property type="nucleotide sequence ID" value="XM_019130099.1"/>
</dbReference>
<feature type="region of interest" description="Disordered" evidence="7">
    <location>
        <begin position="220"/>
        <end position="246"/>
    </location>
</feature>
<dbReference type="STRING" id="984486.A0A1E3QH87"/>
<dbReference type="OrthoDB" id="10259687at2759"/>
<feature type="domain" description="RRM" evidence="8">
    <location>
        <begin position="14"/>
        <end position="92"/>
    </location>
</feature>